<evidence type="ECO:0000256" key="3">
    <source>
        <dbReference type="ARBA" id="ARBA00022840"/>
    </source>
</evidence>
<dbReference type="Gene3D" id="2.60.120.260">
    <property type="entry name" value="Galactose-binding domain-like"/>
    <property type="match status" value="2"/>
</dbReference>
<dbReference type="Proteomes" id="UP000521872">
    <property type="component" value="Unassembled WGS sequence"/>
</dbReference>
<keyword evidence="5" id="KW-0812">Transmembrane</keyword>
<evidence type="ECO:0000256" key="2">
    <source>
        <dbReference type="ARBA" id="ARBA00022741"/>
    </source>
</evidence>
<keyword evidence="2" id="KW-0547">Nucleotide-binding</keyword>
<dbReference type="InterPro" id="IPR049328">
    <property type="entry name" value="TM_ErbB1"/>
</dbReference>
<feature type="compositionally biased region" description="Low complexity" evidence="4">
    <location>
        <begin position="320"/>
        <end position="341"/>
    </location>
</feature>
<gene>
    <name evidence="7" type="ORF">D9613_007342</name>
</gene>
<feature type="compositionally biased region" description="Low complexity" evidence="4">
    <location>
        <begin position="284"/>
        <end position="307"/>
    </location>
</feature>
<feature type="transmembrane region" description="Helical" evidence="5">
    <location>
        <begin position="379"/>
        <end position="401"/>
    </location>
</feature>
<feature type="compositionally biased region" description="Polar residues" evidence="4">
    <location>
        <begin position="354"/>
        <end position="369"/>
    </location>
</feature>
<evidence type="ECO:0000256" key="4">
    <source>
        <dbReference type="SAM" id="MobiDB-lite"/>
    </source>
</evidence>
<name>A0A8H4QI38_9AGAR</name>
<evidence type="ECO:0000313" key="7">
    <source>
        <dbReference type="EMBL" id="KAF4611170.1"/>
    </source>
</evidence>
<dbReference type="GO" id="GO:0005524">
    <property type="term" value="F:ATP binding"/>
    <property type="evidence" value="ECO:0007669"/>
    <property type="project" value="UniProtKB-KW"/>
</dbReference>
<dbReference type="EMBL" id="JAACJL010000058">
    <property type="protein sequence ID" value="KAF4611170.1"/>
    <property type="molecule type" value="Genomic_DNA"/>
</dbReference>
<evidence type="ECO:0000256" key="1">
    <source>
        <dbReference type="ARBA" id="ARBA00022553"/>
    </source>
</evidence>
<keyword evidence="5" id="KW-1133">Transmembrane helix</keyword>
<keyword evidence="3" id="KW-0067">ATP-binding</keyword>
<feature type="domain" description="Epidermal growth factor receptor-like transmembrane-juxtamembrane segment" evidence="6">
    <location>
        <begin position="379"/>
        <end position="405"/>
    </location>
</feature>
<protein>
    <recommendedName>
        <fullName evidence="6">Epidermal growth factor receptor-like transmembrane-juxtamembrane segment domain-containing protein</fullName>
    </recommendedName>
</protein>
<feature type="compositionally biased region" description="Basic and acidic residues" evidence="4">
    <location>
        <begin position="435"/>
        <end position="446"/>
    </location>
</feature>
<keyword evidence="8" id="KW-1185">Reference proteome</keyword>
<keyword evidence="5" id="KW-0472">Membrane</keyword>
<evidence type="ECO:0000313" key="8">
    <source>
        <dbReference type="Proteomes" id="UP000521872"/>
    </source>
</evidence>
<feature type="region of interest" description="Disordered" evidence="4">
    <location>
        <begin position="265"/>
        <end position="307"/>
    </location>
</feature>
<dbReference type="AlphaFoldDB" id="A0A8H4QI38"/>
<feature type="compositionally biased region" description="Polar residues" evidence="4">
    <location>
        <begin position="269"/>
        <end position="283"/>
    </location>
</feature>
<feature type="region of interest" description="Disordered" evidence="4">
    <location>
        <begin position="320"/>
        <end position="373"/>
    </location>
</feature>
<feature type="compositionally biased region" description="Polar residues" evidence="4">
    <location>
        <begin position="448"/>
        <end position="465"/>
    </location>
</feature>
<evidence type="ECO:0000259" key="6">
    <source>
        <dbReference type="Pfam" id="PF21314"/>
    </source>
</evidence>
<evidence type="ECO:0000256" key="5">
    <source>
        <dbReference type="SAM" id="Phobius"/>
    </source>
</evidence>
<organism evidence="7 8">
    <name type="scientific">Agrocybe pediades</name>
    <dbReference type="NCBI Taxonomy" id="84607"/>
    <lineage>
        <taxon>Eukaryota</taxon>
        <taxon>Fungi</taxon>
        <taxon>Dikarya</taxon>
        <taxon>Basidiomycota</taxon>
        <taxon>Agaricomycotina</taxon>
        <taxon>Agaricomycetes</taxon>
        <taxon>Agaricomycetidae</taxon>
        <taxon>Agaricales</taxon>
        <taxon>Agaricineae</taxon>
        <taxon>Strophariaceae</taxon>
        <taxon>Agrocybe</taxon>
    </lineage>
</organism>
<reference evidence="7 8" key="1">
    <citation type="submission" date="2019-12" db="EMBL/GenBank/DDBJ databases">
        <authorList>
            <person name="Floudas D."/>
            <person name="Bentzer J."/>
            <person name="Ahren D."/>
            <person name="Johansson T."/>
            <person name="Persson P."/>
            <person name="Tunlid A."/>
        </authorList>
    </citation>
    <scope>NUCLEOTIDE SEQUENCE [LARGE SCALE GENOMIC DNA]</scope>
    <source>
        <strain evidence="7 8">CBS 102.39</strain>
    </source>
</reference>
<feature type="region of interest" description="Disordered" evidence="4">
    <location>
        <begin position="412"/>
        <end position="496"/>
    </location>
</feature>
<proteinExistence type="predicted"/>
<comment type="caution">
    <text evidence="7">The sequence shown here is derived from an EMBL/GenBank/DDBJ whole genome shotgun (WGS) entry which is preliminary data.</text>
</comment>
<keyword evidence="1" id="KW-0597">Phosphoprotein</keyword>
<dbReference type="Pfam" id="PF21314">
    <property type="entry name" value="TM_ErbB1"/>
    <property type="match status" value="1"/>
</dbReference>
<accession>A0A8H4QI38</accession>
<sequence length="509" mass="53387">MSRTVFVDDTDPNIKYTGDWTQLTGLPTGQPSTSSSGHTPRYGNLHALNSVISDSWSISYTFTGPSVVAYFQGSSTEGIVSCTVDGKSYDPGLDNGGGVHCAANVLGQGSHTIVLQVKSVWNAVLFDGMMYTTDGAPNGSDLIYYFQDASGVEDLKSPGDKLDFTFTGTSVGLYVLYWHNDALDNGPSSAQYTGDGGSPVKFTVNNSANSANPQIQPQLLIQTPTLSNGQHKFQLEFLGPGSGTRSFINFDSFIVQGSKKQEFNLEAVPSTSSSSPAGPNTGDTSSQIGQQSISSASSSPTSASSASSASFTTSVATGSSTTLTSGSSATHSLSDSLSTGSGTLGPGGVTSSTDHSIPTLTSTDPSSGATPARPNRSGMIAGIVCGILALLLLLLLTFLCLRRRQRNRHSLLNVSGDDNGLPHPFSNHNRLIYTSEKRKERERDQPSDQEGSASPGSDNSTTIQTPPGPAVVYHIHEDGGQAPPQSQPGDQERVVIELPPRYTAVLERS</sequence>